<dbReference type="Proteomes" id="UP000239156">
    <property type="component" value="Unassembled WGS sequence"/>
</dbReference>
<proteinExistence type="predicted"/>
<evidence type="ECO:0000313" key="2">
    <source>
        <dbReference type="Proteomes" id="UP000239156"/>
    </source>
</evidence>
<gene>
    <name evidence="1" type="ORF">PSTT_11222</name>
</gene>
<keyword evidence="2" id="KW-1185">Reference proteome</keyword>
<organism evidence="1 2">
    <name type="scientific">Puccinia striiformis</name>
    <dbReference type="NCBI Taxonomy" id="27350"/>
    <lineage>
        <taxon>Eukaryota</taxon>
        <taxon>Fungi</taxon>
        <taxon>Dikarya</taxon>
        <taxon>Basidiomycota</taxon>
        <taxon>Pucciniomycotina</taxon>
        <taxon>Pucciniomycetes</taxon>
        <taxon>Pucciniales</taxon>
        <taxon>Pucciniaceae</taxon>
        <taxon>Puccinia</taxon>
    </lineage>
</organism>
<name>A0A2S4V179_9BASI</name>
<protein>
    <submittedName>
        <fullName evidence="1">Uncharacterized protein</fullName>
    </submittedName>
</protein>
<dbReference type="AlphaFoldDB" id="A0A2S4V179"/>
<accession>A0A2S4V179</accession>
<dbReference type="VEuPathDB" id="FungiDB:PSTT_11222"/>
<reference evidence="1" key="1">
    <citation type="submission" date="2017-12" db="EMBL/GenBank/DDBJ databases">
        <title>Gene loss provides genomic basis for host adaptation in cereal stripe rust fungi.</title>
        <authorList>
            <person name="Xia C."/>
        </authorList>
    </citation>
    <scope>NUCLEOTIDE SEQUENCE [LARGE SCALE GENOMIC DNA]</scope>
    <source>
        <strain evidence="1">93-210</strain>
    </source>
</reference>
<sequence>MGSMVQAATINRKSSIAVGIGSIPNSNNNTGGEKIGLSTSTNPTGGISVAGSSSISNTGAPVTISLKTPGGGSGSIASSSSSSIALGTQNDKPLTNTIIQILLFHLPLNLTGNPVPSFPFLSPPTLRRKIKASKLFIP</sequence>
<comment type="caution">
    <text evidence="1">The sequence shown here is derived from an EMBL/GenBank/DDBJ whole genome shotgun (WGS) entry which is preliminary data.</text>
</comment>
<evidence type="ECO:0000313" key="1">
    <source>
        <dbReference type="EMBL" id="POW03271.1"/>
    </source>
</evidence>
<dbReference type="EMBL" id="PKSL01000128">
    <property type="protein sequence ID" value="POW03271.1"/>
    <property type="molecule type" value="Genomic_DNA"/>
</dbReference>